<dbReference type="Pfam" id="PF00930">
    <property type="entry name" value="DPPIV_N"/>
    <property type="match status" value="1"/>
</dbReference>
<dbReference type="AlphaFoldDB" id="A0A841EK82"/>
<dbReference type="RefSeq" id="WP_184129615.1">
    <property type="nucleotide sequence ID" value="NZ_JACHKT010000002.1"/>
</dbReference>
<dbReference type="SUPFAM" id="SSF53474">
    <property type="entry name" value="alpha/beta-Hydrolases"/>
    <property type="match status" value="1"/>
</dbReference>
<evidence type="ECO:0000259" key="2">
    <source>
        <dbReference type="Pfam" id="PF00930"/>
    </source>
</evidence>
<dbReference type="InterPro" id="IPR002469">
    <property type="entry name" value="Peptidase_S9B_N"/>
</dbReference>
<dbReference type="PANTHER" id="PTHR11731">
    <property type="entry name" value="PROTEASE FAMILY S9B,C DIPEPTIDYL-PEPTIDASE IV-RELATED"/>
    <property type="match status" value="1"/>
</dbReference>
<dbReference type="SUPFAM" id="SSF82171">
    <property type="entry name" value="DPP6 N-terminal domain-like"/>
    <property type="match status" value="1"/>
</dbReference>
<feature type="domain" description="Dipeptidylpeptidase IV N-terminal" evidence="2">
    <location>
        <begin position="231"/>
        <end position="497"/>
    </location>
</feature>
<sequence>MKKILTFIAITCFYVQLNAQHLSIEHIMQDPKFTIGALPSSINWSEDSKMVYFNWNPFRNKADSLYSASVTEKKPFKVPPQVRRALPAFNGVYSRDFSKKIYTKNGDLFLLDCKTMAVRQLTNTVEVESNPSFNGKETKIIYSKASNLYSFNLATGETEQLSNFLTGTKKAEAKANEQEKWLKKDQLSLFEVLKERADKKKQGEAIAKEDLPKRAKEIYIEDKRVDIQTLSPDENYITYRLTKSATGAKNAVVPSYVTESGFTEDLPARTKVGAPMPTYEFWVYDIKKDTALQVSTKEIEGIDEQPAYLKEYAKKDTTKNKKAEPRKVMFNEPIWSEDGKYCVVVVRSQDNKDRWILKLDIATRKLKTIDRQRDEAWIGGPGIGSNFSTGNIGFLGDDQTLYYQSEEDGYSHLYTVNLTTGAKKQLTKGKFEIQSLQLSKDKQHFYFTSNEVHPGEQHFYKMAVTGGERVRLTKMTGSNQVVLSPDETKLAYLNSYSNRPWEVYVQDNVVNAPPSQITKSQSQQFKEYKWREPEIVTFNAKDGSEVYARLYEGKGEKGKKPAVIFVHGAGYLQNVHKWWSQYFREYMFHNMLVDNGYTVLDIDYRGSAGYGRDWRTGIYRFMGGKDLTDQVDGAKWLVETQGVDPKKIGIYGGSYGGFITLMAMFTTPDVFAAGAALRPVTDWAAYNHPYTANILNEPQTDSIAYRKSSPIYYADGLKGNLLICHGMIDVNVHYQDAVRLAQRLIELKKENWELASYPMEDHGFVEPTSWMDEYKRIFKLFETTLKKK</sequence>
<keyword evidence="3" id="KW-0378">Hydrolase</keyword>
<dbReference type="GO" id="GO:0006508">
    <property type="term" value="P:proteolysis"/>
    <property type="evidence" value="ECO:0007669"/>
    <property type="project" value="InterPro"/>
</dbReference>
<protein>
    <submittedName>
        <fullName evidence="3">Dipeptidyl aminopeptidase/acylaminoacyl peptidase</fullName>
    </submittedName>
</protein>
<dbReference type="GO" id="GO:0008236">
    <property type="term" value="F:serine-type peptidase activity"/>
    <property type="evidence" value="ECO:0007669"/>
    <property type="project" value="InterPro"/>
</dbReference>
<evidence type="ECO:0000259" key="1">
    <source>
        <dbReference type="Pfam" id="PF00326"/>
    </source>
</evidence>
<keyword evidence="3" id="KW-0645">Protease</keyword>
<keyword evidence="4" id="KW-1185">Reference proteome</keyword>
<feature type="domain" description="Peptidase S9 prolyl oligopeptidase catalytic" evidence="1">
    <location>
        <begin position="591"/>
        <end position="787"/>
    </location>
</feature>
<dbReference type="GO" id="GO:0008239">
    <property type="term" value="F:dipeptidyl-peptidase activity"/>
    <property type="evidence" value="ECO:0007669"/>
    <property type="project" value="TreeGrafter"/>
</dbReference>
<dbReference type="Proteomes" id="UP000524404">
    <property type="component" value="Unassembled WGS sequence"/>
</dbReference>
<comment type="caution">
    <text evidence="3">The sequence shown here is derived from an EMBL/GenBank/DDBJ whole genome shotgun (WGS) entry which is preliminary data.</text>
</comment>
<dbReference type="PANTHER" id="PTHR11731:SF193">
    <property type="entry name" value="DIPEPTIDYL PEPTIDASE 9"/>
    <property type="match status" value="1"/>
</dbReference>
<gene>
    <name evidence="3" type="ORF">HNP25_000459</name>
</gene>
<keyword evidence="3" id="KW-0031">Aminopeptidase</keyword>
<evidence type="ECO:0000313" key="4">
    <source>
        <dbReference type="Proteomes" id="UP000524404"/>
    </source>
</evidence>
<dbReference type="InterPro" id="IPR001375">
    <property type="entry name" value="Peptidase_S9_cat"/>
</dbReference>
<accession>A0A841EK82</accession>
<dbReference type="EMBL" id="JACHKT010000002">
    <property type="protein sequence ID" value="MBB6001819.1"/>
    <property type="molecule type" value="Genomic_DNA"/>
</dbReference>
<name>A0A841EK82_9BACT</name>
<dbReference type="Gene3D" id="3.40.50.1820">
    <property type="entry name" value="alpha/beta hydrolase"/>
    <property type="match status" value="1"/>
</dbReference>
<dbReference type="GO" id="GO:0004177">
    <property type="term" value="F:aminopeptidase activity"/>
    <property type="evidence" value="ECO:0007669"/>
    <property type="project" value="UniProtKB-KW"/>
</dbReference>
<proteinExistence type="predicted"/>
<organism evidence="3 4">
    <name type="scientific">Arcicella rosea</name>
    <dbReference type="NCBI Taxonomy" id="502909"/>
    <lineage>
        <taxon>Bacteria</taxon>
        <taxon>Pseudomonadati</taxon>
        <taxon>Bacteroidota</taxon>
        <taxon>Cytophagia</taxon>
        <taxon>Cytophagales</taxon>
        <taxon>Flectobacillaceae</taxon>
        <taxon>Arcicella</taxon>
    </lineage>
</organism>
<reference evidence="3 4" key="1">
    <citation type="submission" date="2020-08" db="EMBL/GenBank/DDBJ databases">
        <title>Functional genomics of gut bacteria from endangered species of beetles.</title>
        <authorList>
            <person name="Carlos-Shanley C."/>
        </authorList>
    </citation>
    <scope>NUCLEOTIDE SEQUENCE [LARGE SCALE GENOMIC DNA]</scope>
    <source>
        <strain evidence="3 4">S00070</strain>
    </source>
</reference>
<dbReference type="InterPro" id="IPR029058">
    <property type="entry name" value="AB_hydrolase_fold"/>
</dbReference>
<dbReference type="InterPro" id="IPR050278">
    <property type="entry name" value="Serine_Prot_S9B/DPPIV"/>
</dbReference>
<dbReference type="Gene3D" id="2.140.10.30">
    <property type="entry name" value="Dipeptidylpeptidase IV, N-terminal domain"/>
    <property type="match status" value="2"/>
</dbReference>
<dbReference type="Pfam" id="PF00326">
    <property type="entry name" value="Peptidase_S9"/>
    <property type="match status" value="1"/>
</dbReference>
<evidence type="ECO:0000313" key="3">
    <source>
        <dbReference type="EMBL" id="MBB6001819.1"/>
    </source>
</evidence>